<dbReference type="AlphaFoldDB" id="A0A0J9WTX8"/>
<gene>
    <name evidence="1" type="ORF">FOXG_21799</name>
</gene>
<dbReference type="RefSeq" id="XP_018254852.1">
    <property type="nucleotide sequence ID" value="XM_018402159.1"/>
</dbReference>
<dbReference type="VEuPathDB" id="FungiDB:FOXG_21799"/>
<name>A0A0J9WTX8_FUSO4</name>
<proteinExistence type="predicted"/>
<dbReference type="Proteomes" id="UP000009097">
    <property type="component" value="Unassembled WGS sequence"/>
</dbReference>
<protein>
    <submittedName>
        <fullName evidence="1">Uncharacterized protein</fullName>
    </submittedName>
</protein>
<dbReference type="KEGG" id="fox:FOXG_21799"/>
<dbReference type="GeneID" id="28962505"/>
<evidence type="ECO:0000313" key="2">
    <source>
        <dbReference type="Proteomes" id="UP000009097"/>
    </source>
</evidence>
<organism evidence="1 2">
    <name type="scientific">Fusarium oxysporum f. sp. lycopersici (strain 4287 / CBS 123668 / FGSC 9935 / NRRL 34936)</name>
    <name type="common">Fusarium vascular wilt of tomato</name>
    <dbReference type="NCBI Taxonomy" id="426428"/>
    <lineage>
        <taxon>Eukaryota</taxon>
        <taxon>Fungi</taxon>
        <taxon>Dikarya</taxon>
        <taxon>Ascomycota</taxon>
        <taxon>Pezizomycotina</taxon>
        <taxon>Sordariomycetes</taxon>
        <taxon>Hypocreomycetidae</taxon>
        <taxon>Hypocreales</taxon>
        <taxon>Nectriaceae</taxon>
        <taxon>Fusarium</taxon>
        <taxon>Fusarium oxysporum species complex</taxon>
    </lineage>
</organism>
<dbReference type="EMBL" id="DS231720">
    <property type="protein sequence ID" value="KNB16807.1"/>
    <property type="molecule type" value="Genomic_DNA"/>
</dbReference>
<reference evidence="1" key="1">
    <citation type="submission" date="2007-04" db="EMBL/GenBank/DDBJ databases">
        <authorList>
            <consortium name="The Broad Institute Genome Sequencing Platform"/>
            <person name="Birren B."/>
            <person name="Lander E."/>
            <person name="Galagan J."/>
            <person name="Nusbaum C."/>
            <person name="Devon K."/>
            <person name="Ma L.-J."/>
            <person name="Jaffe D."/>
            <person name="Butler J."/>
            <person name="Alvarez P."/>
            <person name="Gnerre S."/>
            <person name="Grabherr M."/>
            <person name="Kleber M."/>
            <person name="Mauceli E."/>
            <person name="Brockman W."/>
            <person name="MacCallum I.A."/>
            <person name="Young S."/>
            <person name="LaButti K."/>
            <person name="DeCaprio D."/>
            <person name="Crawford M."/>
            <person name="Koehrsen M."/>
            <person name="Engels R."/>
            <person name="Montgomery P."/>
            <person name="Pearson M."/>
            <person name="Howarth C."/>
            <person name="Larson L."/>
            <person name="White J."/>
            <person name="O'Leary S."/>
            <person name="Kodira C."/>
            <person name="Zeng Q."/>
            <person name="Yandava C."/>
            <person name="Alvarado L."/>
            <person name="Kistler C."/>
            <person name="Shim W.-B."/>
            <person name="Kang S."/>
            <person name="Woloshuk C."/>
        </authorList>
    </citation>
    <scope>NUCLEOTIDE SEQUENCE</scope>
    <source>
        <strain evidence="1">4287</strain>
    </source>
</reference>
<sequence length="85" mass="9617">MNHPPPLAADSVRSAKRPLTRPQHYVVRGSTLDTVPNLLYWRHRLCLVFSLAADRLAGASWAVTAQRLPLAPFERSLRRMTVWVG</sequence>
<reference evidence="1" key="2">
    <citation type="journal article" date="2010" name="Nature">
        <title>Comparative genomics reveals mobile pathogenicity chromosomes in Fusarium.</title>
        <authorList>
            <person name="Ma L.J."/>
            <person name="van der Does H.C."/>
            <person name="Borkovich K.A."/>
            <person name="Coleman J.J."/>
            <person name="Daboussi M.J."/>
            <person name="Di Pietro A."/>
            <person name="Dufresne M."/>
            <person name="Freitag M."/>
            <person name="Grabherr M."/>
            <person name="Henrissat B."/>
            <person name="Houterman P.M."/>
            <person name="Kang S."/>
            <person name="Shim W.B."/>
            <person name="Woloshuk C."/>
            <person name="Xie X."/>
            <person name="Xu J.R."/>
            <person name="Antoniw J."/>
            <person name="Baker S.E."/>
            <person name="Bluhm B.H."/>
            <person name="Breakspear A."/>
            <person name="Brown D.W."/>
            <person name="Butchko R.A."/>
            <person name="Chapman S."/>
            <person name="Coulson R."/>
            <person name="Coutinho P.M."/>
            <person name="Danchin E.G."/>
            <person name="Diener A."/>
            <person name="Gale L.R."/>
            <person name="Gardiner D.M."/>
            <person name="Goff S."/>
            <person name="Hammond-Kosack K.E."/>
            <person name="Hilburn K."/>
            <person name="Hua-Van A."/>
            <person name="Jonkers W."/>
            <person name="Kazan K."/>
            <person name="Kodira C.D."/>
            <person name="Koehrsen M."/>
            <person name="Kumar L."/>
            <person name="Lee Y.H."/>
            <person name="Li L."/>
            <person name="Manners J.M."/>
            <person name="Miranda-Saavedra D."/>
            <person name="Mukherjee M."/>
            <person name="Park G."/>
            <person name="Park J."/>
            <person name="Park S.Y."/>
            <person name="Proctor R.H."/>
            <person name="Regev A."/>
            <person name="Ruiz-Roldan M.C."/>
            <person name="Sain D."/>
            <person name="Sakthikumar S."/>
            <person name="Sykes S."/>
            <person name="Schwartz D.C."/>
            <person name="Turgeon B.G."/>
            <person name="Wapinski I."/>
            <person name="Yoder O."/>
            <person name="Young S."/>
            <person name="Zeng Q."/>
            <person name="Zhou S."/>
            <person name="Galagan J."/>
            <person name="Cuomo C.A."/>
            <person name="Kistler H.C."/>
            <person name="Rep M."/>
        </authorList>
    </citation>
    <scope>NUCLEOTIDE SEQUENCE [LARGE SCALE GENOMIC DNA]</scope>
    <source>
        <strain evidence="1">4287</strain>
    </source>
</reference>
<evidence type="ECO:0000313" key="1">
    <source>
        <dbReference type="EMBL" id="KNB16807.1"/>
    </source>
</evidence>
<accession>A0A0J9WTX8</accession>